<dbReference type="AlphaFoldDB" id="A0A2U2I5T9"/>
<reference evidence="2 3" key="1">
    <citation type="submission" date="2018-04" db="EMBL/GenBank/DDBJ databases">
        <title>Massilia violaceinigra sp. nov., a novel purple-pigmented bacterium isolated from Tianshan glacier, Xinjiang, China.</title>
        <authorList>
            <person name="Wang H."/>
        </authorList>
    </citation>
    <scope>NUCLEOTIDE SEQUENCE [LARGE SCALE GENOMIC DNA]</scope>
    <source>
        <strain evidence="2 3">B448-2</strain>
    </source>
</reference>
<organism evidence="2 3">
    <name type="scientific">Massilia glaciei</name>
    <dbReference type="NCBI Taxonomy" id="1524097"/>
    <lineage>
        <taxon>Bacteria</taxon>
        <taxon>Pseudomonadati</taxon>
        <taxon>Pseudomonadota</taxon>
        <taxon>Betaproteobacteria</taxon>
        <taxon>Burkholderiales</taxon>
        <taxon>Oxalobacteraceae</taxon>
        <taxon>Telluria group</taxon>
        <taxon>Massilia</taxon>
    </lineage>
</organism>
<comment type="caution">
    <text evidence="2">The sequence shown here is derived from an EMBL/GenBank/DDBJ whole genome shotgun (WGS) entry which is preliminary data.</text>
</comment>
<sequence>MKKLSLAAVVILTAVLSGCAAPSRVEQMVAQTAPADRILQTPMSNNVAVNSVSGGKDTNPLWVSNVGNSEFEQALEASLKEAGMLSASKKDGKYVLVATMEKLDQPMMGFNMTVTATVNYVLTERATGKEVMSKRIAVPFTAKVGDAFAGVERLRLANEGAVRSNIGELIGEIRKVGVSGVALN</sequence>
<evidence type="ECO:0000313" key="2">
    <source>
        <dbReference type="EMBL" id="PWF55128.1"/>
    </source>
</evidence>
<gene>
    <name evidence="2" type="ORF">C7C56_003405</name>
</gene>
<evidence type="ECO:0000313" key="3">
    <source>
        <dbReference type="Proteomes" id="UP000241421"/>
    </source>
</evidence>
<dbReference type="Proteomes" id="UP000241421">
    <property type="component" value="Unassembled WGS sequence"/>
</dbReference>
<accession>A0A2U2I5T9</accession>
<dbReference type="OrthoDB" id="7365051at2"/>
<evidence type="ECO:0000256" key="1">
    <source>
        <dbReference type="SAM" id="SignalP"/>
    </source>
</evidence>
<feature type="signal peptide" evidence="1">
    <location>
        <begin position="1"/>
        <end position="20"/>
    </location>
</feature>
<protein>
    <recommendedName>
        <fullName evidence="4">UDP-N-acetylglucosamine acyltransferase</fullName>
    </recommendedName>
</protein>
<name>A0A2U2I5T9_9BURK</name>
<keyword evidence="3" id="KW-1185">Reference proteome</keyword>
<dbReference type="RefSeq" id="WP_106756091.1">
    <property type="nucleotide sequence ID" value="NZ_PXWF02000044.1"/>
</dbReference>
<feature type="chain" id="PRO_5015719237" description="UDP-N-acetylglucosamine acyltransferase" evidence="1">
    <location>
        <begin position="21"/>
        <end position="184"/>
    </location>
</feature>
<evidence type="ECO:0008006" key="4">
    <source>
        <dbReference type="Google" id="ProtNLM"/>
    </source>
</evidence>
<proteinExistence type="predicted"/>
<dbReference type="PROSITE" id="PS51257">
    <property type="entry name" value="PROKAR_LIPOPROTEIN"/>
    <property type="match status" value="1"/>
</dbReference>
<keyword evidence="1" id="KW-0732">Signal</keyword>
<dbReference type="EMBL" id="PXWF02000044">
    <property type="protein sequence ID" value="PWF55128.1"/>
    <property type="molecule type" value="Genomic_DNA"/>
</dbReference>